<feature type="chain" id="PRO_5012850586" evidence="1">
    <location>
        <begin position="20"/>
        <end position="119"/>
    </location>
</feature>
<evidence type="ECO:0000256" key="1">
    <source>
        <dbReference type="SAM" id="SignalP"/>
    </source>
</evidence>
<accession>A0A232FC59</accession>
<organism evidence="2 3">
    <name type="scientific">Trichomalopsis sarcophagae</name>
    <dbReference type="NCBI Taxonomy" id="543379"/>
    <lineage>
        <taxon>Eukaryota</taxon>
        <taxon>Metazoa</taxon>
        <taxon>Ecdysozoa</taxon>
        <taxon>Arthropoda</taxon>
        <taxon>Hexapoda</taxon>
        <taxon>Insecta</taxon>
        <taxon>Pterygota</taxon>
        <taxon>Neoptera</taxon>
        <taxon>Endopterygota</taxon>
        <taxon>Hymenoptera</taxon>
        <taxon>Apocrita</taxon>
        <taxon>Proctotrupomorpha</taxon>
        <taxon>Chalcidoidea</taxon>
        <taxon>Pteromalidae</taxon>
        <taxon>Pteromalinae</taxon>
        <taxon>Trichomalopsis</taxon>
    </lineage>
</organism>
<name>A0A232FC59_9HYME</name>
<dbReference type="Proteomes" id="UP000215335">
    <property type="component" value="Unassembled WGS sequence"/>
</dbReference>
<keyword evidence="1" id="KW-0732">Signal</keyword>
<comment type="caution">
    <text evidence="2">The sequence shown here is derived from an EMBL/GenBank/DDBJ whole genome shotgun (WGS) entry which is preliminary data.</text>
</comment>
<evidence type="ECO:0000313" key="2">
    <source>
        <dbReference type="EMBL" id="OXU27917.1"/>
    </source>
</evidence>
<evidence type="ECO:0000313" key="3">
    <source>
        <dbReference type="Proteomes" id="UP000215335"/>
    </source>
</evidence>
<gene>
    <name evidence="2" type="ORF">TSAR_007927</name>
</gene>
<dbReference type="EMBL" id="NNAY01000511">
    <property type="protein sequence ID" value="OXU27917.1"/>
    <property type="molecule type" value="Genomic_DNA"/>
</dbReference>
<reference evidence="2 3" key="1">
    <citation type="journal article" date="2017" name="Curr. Biol.">
        <title>The Evolution of Venom by Co-option of Single-Copy Genes.</title>
        <authorList>
            <person name="Martinson E.O."/>
            <person name="Mrinalini"/>
            <person name="Kelkar Y.D."/>
            <person name="Chang C.H."/>
            <person name="Werren J.H."/>
        </authorList>
    </citation>
    <scope>NUCLEOTIDE SEQUENCE [LARGE SCALE GENOMIC DNA]</scope>
    <source>
        <strain evidence="2 3">Alberta</strain>
        <tissue evidence="2">Whole body</tissue>
    </source>
</reference>
<protein>
    <submittedName>
        <fullName evidence="2">Uncharacterized protein</fullName>
    </submittedName>
</protein>
<proteinExistence type="predicted"/>
<keyword evidence="3" id="KW-1185">Reference proteome</keyword>
<feature type="signal peptide" evidence="1">
    <location>
        <begin position="1"/>
        <end position="19"/>
    </location>
</feature>
<dbReference type="AlphaFoldDB" id="A0A232FC59"/>
<sequence length="119" mass="13711">MLTNGKLFAKVMLLGVCTCHQLSDWRAVRSSNFELTAKSDLNCEAIAMQKPSPDIFNRNASTIQEPIDKIIKNDATIKVDYDKFSVVIIYFLFYGQFFNFVKHYFAFFSIIPLLQTIQL</sequence>